<accession>A0A6J4N053</accession>
<keyword evidence="3" id="KW-1005">Bacterial flagellum biogenesis</keyword>
<comment type="function">
    <text evidence="1">Required for the efficient initiation of filament assembly.</text>
</comment>
<evidence type="ECO:0008006" key="5">
    <source>
        <dbReference type="Google" id="ProtNLM"/>
    </source>
</evidence>
<organism evidence="4">
    <name type="scientific">uncultured Phycisphaerae bacterium</name>
    <dbReference type="NCBI Taxonomy" id="904963"/>
    <lineage>
        <taxon>Bacteria</taxon>
        <taxon>Pseudomonadati</taxon>
        <taxon>Planctomycetota</taxon>
        <taxon>Phycisphaerae</taxon>
        <taxon>environmental samples</taxon>
    </lineage>
</organism>
<proteinExistence type="inferred from homology"/>
<evidence type="ECO:0000313" key="4">
    <source>
        <dbReference type="EMBL" id="CAA9373723.1"/>
    </source>
</evidence>
<dbReference type="AlphaFoldDB" id="A0A6J4N053"/>
<evidence type="ECO:0000256" key="1">
    <source>
        <dbReference type="ARBA" id="ARBA00002397"/>
    </source>
</evidence>
<dbReference type="SUPFAM" id="SSF140566">
    <property type="entry name" value="FlgN-like"/>
    <property type="match status" value="1"/>
</dbReference>
<evidence type="ECO:0000256" key="3">
    <source>
        <dbReference type="ARBA" id="ARBA00022795"/>
    </source>
</evidence>
<sequence length="166" mass="18183">MLPQPSELDRLAECLKGLTDEHRRLLDLVRRHDAAMRTLDAGQIGDLVNQQEQCRTRIAQIEARRRLVVAGIVRQAKLAGEPTLSRLAAAFPTHRAKLLAARDELKTLAGEIKQRTTVSARIAQSLLGHLNTAVRLLASAVERGGTYTKQGAPKLTRRIGSIEAVG</sequence>
<dbReference type="EMBL" id="CADCUQ010000037">
    <property type="protein sequence ID" value="CAA9373723.1"/>
    <property type="molecule type" value="Genomic_DNA"/>
</dbReference>
<dbReference type="GO" id="GO:0044780">
    <property type="term" value="P:bacterial-type flagellum assembly"/>
    <property type="evidence" value="ECO:0007669"/>
    <property type="project" value="InterPro"/>
</dbReference>
<dbReference type="InterPro" id="IPR007809">
    <property type="entry name" value="FlgN-like"/>
</dbReference>
<gene>
    <name evidence="4" type="ORF">AVDCRST_MAG64-140</name>
</gene>
<evidence type="ECO:0000256" key="2">
    <source>
        <dbReference type="ARBA" id="ARBA00007703"/>
    </source>
</evidence>
<dbReference type="Gene3D" id="1.20.58.300">
    <property type="entry name" value="FlgN-like"/>
    <property type="match status" value="1"/>
</dbReference>
<dbReference type="Pfam" id="PF05130">
    <property type="entry name" value="FlgN"/>
    <property type="match status" value="1"/>
</dbReference>
<dbReference type="InterPro" id="IPR036679">
    <property type="entry name" value="FlgN-like_sf"/>
</dbReference>
<comment type="similarity">
    <text evidence="2">Belongs to the FlgN family.</text>
</comment>
<reference evidence="4" key="1">
    <citation type="submission" date="2020-02" db="EMBL/GenBank/DDBJ databases">
        <authorList>
            <person name="Meier V. D."/>
        </authorList>
    </citation>
    <scope>NUCLEOTIDE SEQUENCE</scope>
    <source>
        <strain evidence="4">AVDCRST_MAG64</strain>
    </source>
</reference>
<name>A0A6J4N053_9BACT</name>
<protein>
    <recommendedName>
        <fullName evidence="5">FlgN family protein</fullName>
    </recommendedName>
</protein>